<feature type="domain" description="CsbD-like" evidence="3">
    <location>
        <begin position="5"/>
        <end position="55"/>
    </location>
</feature>
<sequence length="71" mass="7417">MGLGDKFDAAKDQVSGQAKEAAGKATGDKRTEGEGKAQDLQGKVKETAENVKDTAGDLKDAAKGFTDNFKK</sequence>
<keyword evidence="5" id="KW-1185">Reference proteome</keyword>
<dbReference type="Gene3D" id="1.10.1470.10">
    <property type="entry name" value="YjbJ"/>
    <property type="match status" value="1"/>
</dbReference>
<evidence type="ECO:0000256" key="2">
    <source>
        <dbReference type="SAM" id="MobiDB-lite"/>
    </source>
</evidence>
<evidence type="ECO:0000313" key="4">
    <source>
        <dbReference type="EMBL" id="GAA3054267.1"/>
    </source>
</evidence>
<dbReference type="EMBL" id="BAAAVT010000003">
    <property type="protein sequence ID" value="GAA3054267.1"/>
    <property type="molecule type" value="Genomic_DNA"/>
</dbReference>
<evidence type="ECO:0000256" key="1">
    <source>
        <dbReference type="ARBA" id="ARBA00009129"/>
    </source>
</evidence>
<dbReference type="SUPFAM" id="SSF69047">
    <property type="entry name" value="Hypothetical protein YjbJ"/>
    <property type="match status" value="1"/>
</dbReference>
<organism evidence="4 5">
    <name type="scientific">Nesterenkonia aethiopica</name>
    <dbReference type="NCBI Taxonomy" id="269144"/>
    <lineage>
        <taxon>Bacteria</taxon>
        <taxon>Bacillati</taxon>
        <taxon>Actinomycetota</taxon>
        <taxon>Actinomycetes</taxon>
        <taxon>Micrococcales</taxon>
        <taxon>Micrococcaceae</taxon>
        <taxon>Nesterenkonia</taxon>
    </lineage>
</organism>
<dbReference type="Pfam" id="PF05532">
    <property type="entry name" value="CsbD"/>
    <property type="match status" value="1"/>
</dbReference>
<comment type="similarity">
    <text evidence="1">Belongs to the UPF0337 (CsbD) family.</text>
</comment>
<proteinExistence type="inferred from homology"/>
<feature type="compositionally biased region" description="Basic and acidic residues" evidence="2">
    <location>
        <begin position="26"/>
        <end position="71"/>
    </location>
</feature>
<protein>
    <submittedName>
        <fullName evidence="4">CsbD family protein</fullName>
    </submittedName>
</protein>
<accession>A0ABP6LQU3</accession>
<comment type="caution">
    <text evidence="4">The sequence shown here is derived from an EMBL/GenBank/DDBJ whole genome shotgun (WGS) entry which is preliminary data.</text>
</comment>
<dbReference type="Proteomes" id="UP001500236">
    <property type="component" value="Unassembled WGS sequence"/>
</dbReference>
<feature type="compositionally biased region" description="Basic and acidic residues" evidence="2">
    <location>
        <begin position="1"/>
        <end position="11"/>
    </location>
</feature>
<dbReference type="InterPro" id="IPR008462">
    <property type="entry name" value="CsbD"/>
</dbReference>
<dbReference type="InterPro" id="IPR036629">
    <property type="entry name" value="YjbJ_sf"/>
</dbReference>
<feature type="region of interest" description="Disordered" evidence="2">
    <location>
        <begin position="1"/>
        <end position="71"/>
    </location>
</feature>
<name>A0ABP6LQU3_9MICC</name>
<dbReference type="RefSeq" id="WP_070159724.1">
    <property type="nucleotide sequence ID" value="NZ_BAAAVT010000003.1"/>
</dbReference>
<evidence type="ECO:0000259" key="3">
    <source>
        <dbReference type="Pfam" id="PF05532"/>
    </source>
</evidence>
<evidence type="ECO:0000313" key="5">
    <source>
        <dbReference type="Proteomes" id="UP001500236"/>
    </source>
</evidence>
<gene>
    <name evidence="4" type="ORF">GCM10010529_05330</name>
</gene>
<reference evidence="5" key="1">
    <citation type="journal article" date="2019" name="Int. J. Syst. Evol. Microbiol.">
        <title>The Global Catalogue of Microorganisms (GCM) 10K type strain sequencing project: providing services to taxonomists for standard genome sequencing and annotation.</title>
        <authorList>
            <consortium name="The Broad Institute Genomics Platform"/>
            <consortium name="The Broad Institute Genome Sequencing Center for Infectious Disease"/>
            <person name="Wu L."/>
            <person name="Ma J."/>
        </authorList>
    </citation>
    <scope>NUCLEOTIDE SEQUENCE [LARGE SCALE GENOMIC DNA]</scope>
    <source>
        <strain evidence="5">JCM 14309</strain>
    </source>
</reference>